<accession>A0A285T3K9</accession>
<protein>
    <recommendedName>
        <fullName evidence="3">Lipoprotein</fullName>
    </recommendedName>
</protein>
<evidence type="ECO:0008006" key="3">
    <source>
        <dbReference type="Google" id="ProtNLM"/>
    </source>
</evidence>
<dbReference type="EMBL" id="OBMQ01000008">
    <property type="protein sequence ID" value="SOC15711.1"/>
    <property type="molecule type" value="Genomic_DNA"/>
</dbReference>
<sequence>MNMRKISVVMALLLIACGAFYFLEGYRFTPFAAAKANGFVTDDYELVEKIEEDSIFYLFKSDEKQEYRTVHVKQNAQTYYSYASTFIPYGEDNLQTIGGMSIRYEDEKATLFVLLSKDEAIDSIVVHTEFGDEKKKILKDKPLYFLFPYSQQIDHINATAFDKNGNELYYYKDVDQNLKWQEI</sequence>
<dbReference type="PROSITE" id="PS51257">
    <property type="entry name" value="PROKAR_LIPOPROTEIN"/>
    <property type="match status" value="1"/>
</dbReference>
<organism evidence="1 2">
    <name type="scientific">Ureibacillus xyleni</name>
    <dbReference type="NCBI Taxonomy" id="614648"/>
    <lineage>
        <taxon>Bacteria</taxon>
        <taxon>Bacillati</taxon>
        <taxon>Bacillota</taxon>
        <taxon>Bacilli</taxon>
        <taxon>Bacillales</taxon>
        <taxon>Caryophanaceae</taxon>
        <taxon>Ureibacillus</taxon>
    </lineage>
</organism>
<evidence type="ECO:0000313" key="2">
    <source>
        <dbReference type="Proteomes" id="UP000219636"/>
    </source>
</evidence>
<dbReference type="Proteomes" id="UP000219636">
    <property type="component" value="Unassembled WGS sequence"/>
</dbReference>
<gene>
    <name evidence="1" type="ORF">SAMN05880501_108132</name>
</gene>
<name>A0A285T3K9_9BACL</name>
<evidence type="ECO:0000313" key="1">
    <source>
        <dbReference type="EMBL" id="SOC15711.1"/>
    </source>
</evidence>
<keyword evidence="2" id="KW-1185">Reference proteome</keyword>
<proteinExistence type="predicted"/>
<reference evidence="2" key="1">
    <citation type="submission" date="2017-08" db="EMBL/GenBank/DDBJ databases">
        <authorList>
            <person name="Varghese N."/>
            <person name="Submissions S."/>
        </authorList>
    </citation>
    <scope>NUCLEOTIDE SEQUENCE [LARGE SCALE GENOMIC DNA]</scope>
    <source>
        <strain evidence="2">JC22</strain>
    </source>
</reference>
<dbReference type="AlphaFoldDB" id="A0A285T3K9"/>